<evidence type="ECO:0000256" key="1">
    <source>
        <dbReference type="SAM" id="Coils"/>
    </source>
</evidence>
<dbReference type="Pfam" id="PF00435">
    <property type="entry name" value="Spectrin"/>
    <property type="match status" value="1"/>
</dbReference>
<name>A0ABV0VQV8_9TELE</name>
<accession>A0ABV0VQV8</accession>
<feature type="non-terminal residue" evidence="2">
    <location>
        <position position="1"/>
    </location>
</feature>
<evidence type="ECO:0000313" key="3">
    <source>
        <dbReference type="Proteomes" id="UP001444071"/>
    </source>
</evidence>
<dbReference type="Proteomes" id="UP001444071">
    <property type="component" value="Unassembled WGS sequence"/>
</dbReference>
<dbReference type="EMBL" id="JAHRIM010002281">
    <property type="protein sequence ID" value="MEQ2259103.1"/>
    <property type="molecule type" value="Genomic_DNA"/>
</dbReference>
<gene>
    <name evidence="2" type="ORF">XENORESO_006815</name>
</gene>
<protein>
    <recommendedName>
        <fullName evidence="4">Spectrin alpha chain-like protein</fullName>
    </recommendedName>
</protein>
<dbReference type="InterPro" id="IPR002017">
    <property type="entry name" value="Spectrin_repeat"/>
</dbReference>
<evidence type="ECO:0000313" key="2">
    <source>
        <dbReference type="EMBL" id="MEQ2259103.1"/>
    </source>
</evidence>
<dbReference type="SMART" id="SM00150">
    <property type="entry name" value="SPEC"/>
    <property type="match status" value="1"/>
</dbReference>
<dbReference type="SUPFAM" id="SSF46966">
    <property type="entry name" value="Spectrin repeat"/>
    <property type="match status" value="1"/>
</dbReference>
<organism evidence="2 3">
    <name type="scientific">Xenotaenia resolanae</name>
    <dbReference type="NCBI Taxonomy" id="208358"/>
    <lineage>
        <taxon>Eukaryota</taxon>
        <taxon>Metazoa</taxon>
        <taxon>Chordata</taxon>
        <taxon>Craniata</taxon>
        <taxon>Vertebrata</taxon>
        <taxon>Euteleostomi</taxon>
        <taxon>Actinopterygii</taxon>
        <taxon>Neopterygii</taxon>
        <taxon>Teleostei</taxon>
        <taxon>Neoteleostei</taxon>
        <taxon>Acanthomorphata</taxon>
        <taxon>Ovalentaria</taxon>
        <taxon>Atherinomorphae</taxon>
        <taxon>Cyprinodontiformes</taxon>
        <taxon>Goodeidae</taxon>
        <taxon>Xenotaenia</taxon>
    </lineage>
</organism>
<comment type="caution">
    <text evidence="2">The sequence shown here is derived from an EMBL/GenBank/DDBJ whole genome shotgun (WGS) entry which is preliminary data.</text>
</comment>
<dbReference type="InterPro" id="IPR018159">
    <property type="entry name" value="Spectrin/alpha-actinin"/>
</dbReference>
<keyword evidence="1" id="KW-0175">Coiled coil</keyword>
<evidence type="ECO:0008006" key="4">
    <source>
        <dbReference type="Google" id="ProtNLM"/>
    </source>
</evidence>
<feature type="non-terminal residue" evidence="2">
    <location>
        <position position="159"/>
    </location>
</feature>
<dbReference type="Gene3D" id="1.20.58.60">
    <property type="match status" value="1"/>
</dbReference>
<feature type="coiled-coil region" evidence="1">
    <location>
        <begin position="69"/>
        <end position="132"/>
    </location>
</feature>
<proteinExistence type="predicted"/>
<keyword evidence="3" id="KW-1185">Reference proteome</keyword>
<sequence>ISAPELQKKELHWKESHQQDEALAAAKSHSECFTQRNSLFNKEALQAEAWIKSKLQDLKDGCNVQYCPLQDWEEVSQTLQRDLKDFENTLIQLNQLGEQLICKLNPTSDLVKKQLSQLREQWQNLKQMATNQMRALGGARSLQEFNQKVDKLEAWIKVK</sequence>
<reference evidence="2 3" key="1">
    <citation type="submission" date="2021-06" db="EMBL/GenBank/DDBJ databases">
        <authorList>
            <person name="Palmer J.M."/>
        </authorList>
    </citation>
    <scope>NUCLEOTIDE SEQUENCE [LARGE SCALE GENOMIC DNA]</scope>
    <source>
        <strain evidence="2 3">XR_2019</strain>
        <tissue evidence="2">Muscle</tissue>
    </source>
</reference>